<dbReference type="KEGG" id="sla:SERLADRAFT_476206"/>
<dbReference type="RefSeq" id="XP_007322215.1">
    <property type="nucleotide sequence ID" value="XM_007322153.1"/>
</dbReference>
<evidence type="ECO:0000256" key="1">
    <source>
        <dbReference type="SAM" id="MobiDB-lite"/>
    </source>
</evidence>
<dbReference type="HOGENOM" id="CLU_2661397_0_0_1"/>
<dbReference type="GeneID" id="18820768"/>
<feature type="region of interest" description="Disordered" evidence="1">
    <location>
        <begin position="42"/>
        <end position="76"/>
    </location>
</feature>
<evidence type="ECO:0000313" key="2">
    <source>
        <dbReference type="EMBL" id="EGO21258.1"/>
    </source>
</evidence>
<feature type="compositionally biased region" description="Low complexity" evidence="1">
    <location>
        <begin position="44"/>
        <end position="56"/>
    </location>
</feature>
<protein>
    <submittedName>
        <fullName evidence="2">Uncharacterized protein</fullName>
    </submittedName>
</protein>
<accession>F8P742</accession>
<sequence>VEGTGTGNRACSDLDTVYLGQTKATTIIFNLLSDISNLIHEHQPSSSLPSIPAHSSLKWRPTSADIDKITTSPTRC</sequence>
<reference evidence="2" key="1">
    <citation type="submission" date="2011-04" db="EMBL/GenBank/DDBJ databases">
        <title>Evolution of plant cell wall degrading machinery underlies the functional diversity of forest fungi.</title>
        <authorList>
            <consortium name="US DOE Joint Genome Institute (JGI-PGF)"/>
            <person name="Eastwood D.C."/>
            <person name="Floudas D."/>
            <person name="Binder M."/>
            <person name="Majcherczyk A."/>
            <person name="Schneider P."/>
            <person name="Aerts A."/>
            <person name="Asiegbu F.O."/>
            <person name="Baker S.E."/>
            <person name="Barry K."/>
            <person name="Bendiksby M."/>
            <person name="Blumentritt M."/>
            <person name="Coutinho P.M."/>
            <person name="Cullen D."/>
            <person name="Cullen D."/>
            <person name="Gathman A."/>
            <person name="Goodell B."/>
            <person name="Henrissat B."/>
            <person name="Ihrmark K."/>
            <person name="Kauserud H."/>
            <person name="Kohler A."/>
            <person name="LaButti K."/>
            <person name="Lapidus A."/>
            <person name="Lavin J.L."/>
            <person name="Lee Y.-H."/>
            <person name="Lindquist E."/>
            <person name="Lilly W."/>
            <person name="Lucas S."/>
            <person name="Morin E."/>
            <person name="Murat C."/>
            <person name="Oguiza J.A."/>
            <person name="Park J."/>
            <person name="Pisabarro A.G."/>
            <person name="Riley R."/>
            <person name="Rosling A."/>
            <person name="Salamov A."/>
            <person name="Schmidt O."/>
            <person name="Schmutz J."/>
            <person name="Skrede I."/>
            <person name="Stenlid J."/>
            <person name="Wiebenga A."/>
            <person name="Xie X."/>
            <person name="Kues U."/>
            <person name="Hibbett D.S."/>
            <person name="Hoffmeister D."/>
            <person name="Hogberg N."/>
            <person name="Martin F."/>
            <person name="Grigoriev I.V."/>
            <person name="Watkinson S.C."/>
        </authorList>
    </citation>
    <scope>NUCLEOTIDE SEQUENCE</scope>
    <source>
        <strain evidence="2">S7.9</strain>
    </source>
</reference>
<proteinExistence type="predicted"/>
<gene>
    <name evidence="2" type="ORF">SERLADRAFT_476206</name>
</gene>
<feature type="non-terminal residue" evidence="2">
    <location>
        <position position="1"/>
    </location>
</feature>
<name>F8P742_SERL9</name>
<dbReference type="EMBL" id="GL945439">
    <property type="protein sequence ID" value="EGO21258.1"/>
    <property type="molecule type" value="Genomic_DNA"/>
</dbReference>
<dbReference type="AlphaFoldDB" id="F8P742"/>
<dbReference type="Proteomes" id="UP000008064">
    <property type="component" value="Unassembled WGS sequence"/>
</dbReference>
<organism>
    <name type="scientific">Serpula lacrymans var. lacrymans (strain S7.9)</name>
    <name type="common">Dry rot fungus</name>
    <dbReference type="NCBI Taxonomy" id="578457"/>
    <lineage>
        <taxon>Eukaryota</taxon>
        <taxon>Fungi</taxon>
        <taxon>Dikarya</taxon>
        <taxon>Basidiomycota</taxon>
        <taxon>Agaricomycotina</taxon>
        <taxon>Agaricomycetes</taxon>
        <taxon>Agaricomycetidae</taxon>
        <taxon>Boletales</taxon>
        <taxon>Coniophorineae</taxon>
        <taxon>Serpulaceae</taxon>
        <taxon>Serpula</taxon>
    </lineage>
</organism>